<accession>K7G3F6</accession>
<dbReference type="EMBL" id="AGCU01024956">
    <property type="status" value="NOT_ANNOTATED_CDS"/>
    <property type="molecule type" value="Genomic_DNA"/>
</dbReference>
<keyword evidence="3" id="KW-1185">Reference proteome</keyword>
<evidence type="ECO:0000256" key="1">
    <source>
        <dbReference type="SAM" id="MobiDB-lite"/>
    </source>
</evidence>
<organism evidence="2 3">
    <name type="scientific">Pelodiscus sinensis</name>
    <name type="common">Chinese softshell turtle</name>
    <name type="synonym">Trionyx sinensis</name>
    <dbReference type="NCBI Taxonomy" id="13735"/>
    <lineage>
        <taxon>Eukaryota</taxon>
        <taxon>Metazoa</taxon>
        <taxon>Chordata</taxon>
        <taxon>Craniata</taxon>
        <taxon>Vertebrata</taxon>
        <taxon>Euteleostomi</taxon>
        <taxon>Archelosauria</taxon>
        <taxon>Testudinata</taxon>
        <taxon>Testudines</taxon>
        <taxon>Cryptodira</taxon>
        <taxon>Trionychia</taxon>
        <taxon>Trionychidae</taxon>
        <taxon>Pelodiscus</taxon>
    </lineage>
</organism>
<feature type="compositionally biased region" description="Low complexity" evidence="1">
    <location>
        <begin position="134"/>
        <end position="156"/>
    </location>
</feature>
<feature type="region of interest" description="Disordered" evidence="1">
    <location>
        <begin position="59"/>
        <end position="161"/>
    </location>
</feature>
<proteinExistence type="predicted"/>
<dbReference type="HOGENOM" id="CLU_469254_0_0_1"/>
<reference evidence="2" key="4">
    <citation type="submission" date="2025-09" db="UniProtKB">
        <authorList>
            <consortium name="Ensembl"/>
        </authorList>
    </citation>
    <scope>IDENTIFICATION</scope>
</reference>
<evidence type="ECO:0000313" key="2">
    <source>
        <dbReference type="Ensembl" id="ENSPSIP00000014817.1"/>
    </source>
</evidence>
<dbReference type="InterPro" id="IPR031518">
    <property type="entry name" value="DUF4693"/>
</dbReference>
<dbReference type="eggNOG" id="ENOG502S5GP">
    <property type="taxonomic scope" value="Eukaryota"/>
</dbReference>
<dbReference type="PANTHER" id="PTHR14870">
    <property type="entry name" value="TUBULIN EPSILON AND DELTA COMPLEX PROTEIN 2"/>
    <property type="match status" value="1"/>
</dbReference>
<name>K7G3F6_PELSI</name>
<feature type="compositionally biased region" description="Basic and acidic residues" evidence="1">
    <location>
        <begin position="33"/>
        <end position="42"/>
    </location>
</feature>
<feature type="region of interest" description="Disordered" evidence="1">
    <location>
        <begin position="212"/>
        <end position="241"/>
    </location>
</feature>
<feature type="region of interest" description="Disordered" evidence="1">
    <location>
        <begin position="15"/>
        <end position="42"/>
    </location>
</feature>
<evidence type="ECO:0008006" key="4">
    <source>
        <dbReference type="Google" id="ProtNLM"/>
    </source>
</evidence>
<dbReference type="Ensembl" id="ENSPSIT00000014888.1">
    <property type="protein sequence ID" value="ENSPSIP00000014817.1"/>
    <property type="gene ID" value="ENSPSIG00000013269.1"/>
</dbReference>
<dbReference type="AlphaFoldDB" id="K7G3F6"/>
<dbReference type="PANTHER" id="PTHR14870:SF1">
    <property type="entry name" value="TUBULIN EPSILON AND DELTA COMPLEX PROTEIN 2"/>
    <property type="match status" value="1"/>
</dbReference>
<reference evidence="3" key="1">
    <citation type="submission" date="2011-10" db="EMBL/GenBank/DDBJ databases">
        <authorList>
            <consortium name="Soft-shell Turtle Genome Consortium"/>
        </authorList>
    </citation>
    <scope>NUCLEOTIDE SEQUENCE [LARGE SCALE GENOMIC DNA]</scope>
    <source>
        <strain evidence="3">Daiwa-1</strain>
    </source>
</reference>
<dbReference type="OMA" id="MLKAPYK"/>
<reference evidence="3" key="2">
    <citation type="journal article" date="2013" name="Nat. Genet.">
        <title>The draft genomes of soft-shell turtle and green sea turtle yield insights into the development and evolution of the turtle-specific body plan.</title>
        <authorList>
            <person name="Wang Z."/>
            <person name="Pascual-Anaya J."/>
            <person name="Zadissa A."/>
            <person name="Li W."/>
            <person name="Niimura Y."/>
            <person name="Huang Z."/>
            <person name="Li C."/>
            <person name="White S."/>
            <person name="Xiong Z."/>
            <person name="Fang D."/>
            <person name="Wang B."/>
            <person name="Ming Y."/>
            <person name="Chen Y."/>
            <person name="Zheng Y."/>
            <person name="Kuraku S."/>
            <person name="Pignatelli M."/>
            <person name="Herrero J."/>
            <person name="Beal K."/>
            <person name="Nozawa M."/>
            <person name="Li Q."/>
            <person name="Wang J."/>
            <person name="Zhang H."/>
            <person name="Yu L."/>
            <person name="Shigenobu S."/>
            <person name="Wang J."/>
            <person name="Liu J."/>
            <person name="Flicek P."/>
            <person name="Searle S."/>
            <person name="Wang J."/>
            <person name="Kuratani S."/>
            <person name="Yin Y."/>
            <person name="Aken B."/>
            <person name="Zhang G."/>
            <person name="Irie N."/>
        </authorList>
    </citation>
    <scope>NUCLEOTIDE SEQUENCE [LARGE SCALE GENOMIC DNA]</scope>
    <source>
        <strain evidence="3">Daiwa-1</strain>
    </source>
</reference>
<sequence>MLEDNLTLCRALLGDWKVQAPENPAPEGGPKNAQEHEPSPKELEELELLNRALEKALRVRKSTLQSPTEGVGTAKGETLAVKKPATSAATTPQPPLSKESGPTPVPVAPVCKKAASSKKPSAHMLRAPYRTDPVRAPSSRSSRAPKAAGKNSAKGAAPHRVRKTLSAASVCQSECCAAAKLSGAPRPPRPQQQSAASFDRSANGQNLGAAIQQGADPENDCPGSPAETPVAQSRTAGEVPARSAMARTFTLQEKGSVLRLPLAYRKAYSRNGRLGEKCHLSQSSPTAAAAQNGFLERVQATFCSSAPALSPAELEEQVTVLRDAHSLLSQSLEAESTGHSAWEREYECLLTLEGLQDAAAQCLHKLQLLRTAAAAQMALQPAACGSGAGPSPAGCTLLRGRRCGQMGVLARPLLFYSTGRELRDMAALKLRVAMLRQKINIQKVSRAELLSILESRRPGEPPPSLLYRAVYTQLCEGDAPSGAASSPFPAAPPQPNVDSLPTRRPFQGSPGAVPASATRHCVFRGWKNGAWSNSSVAASPWMSRESPNCLSPSDTLQPLDRTPMCPGALTAGTHSRAECSA</sequence>
<dbReference type="Pfam" id="PF15764">
    <property type="entry name" value="DUF4693"/>
    <property type="match status" value="1"/>
</dbReference>
<evidence type="ECO:0000313" key="3">
    <source>
        <dbReference type="Proteomes" id="UP000007267"/>
    </source>
</evidence>
<feature type="region of interest" description="Disordered" evidence="1">
    <location>
        <begin position="480"/>
        <end position="513"/>
    </location>
</feature>
<reference evidence="2" key="3">
    <citation type="submission" date="2025-08" db="UniProtKB">
        <authorList>
            <consortium name="Ensembl"/>
        </authorList>
    </citation>
    <scope>IDENTIFICATION</scope>
</reference>
<dbReference type="GeneTree" id="ENSGT00390000011149"/>
<feature type="region of interest" description="Disordered" evidence="1">
    <location>
        <begin position="180"/>
        <end position="200"/>
    </location>
</feature>
<protein>
    <recommendedName>
        <fullName evidence="4">Tubulin epsilon and delta complex 2</fullName>
    </recommendedName>
</protein>
<dbReference type="Proteomes" id="UP000007267">
    <property type="component" value="Unassembled WGS sequence"/>
</dbReference>